<proteinExistence type="inferred from homology"/>
<keyword evidence="6" id="KW-1185">Reference proteome</keyword>
<dbReference type="InterPro" id="IPR012349">
    <property type="entry name" value="Split_barrel_FMN-bd"/>
</dbReference>
<evidence type="ECO:0000313" key="6">
    <source>
        <dbReference type="Proteomes" id="UP001549122"/>
    </source>
</evidence>
<sequence length="194" mass="22407">MKIPFDTAKFYYGFPVFVLGYKDEVFGYNITTSTSSYSLGDMMVIGLFKDNNATKQIAQYKAFTLNIPTLKHMAMAEQAGFVSHRDKLTLSKIPYQPAKTIDAPVLTDYPVSMECQVVEMVEFGAYVNFVARITYREAEENLLVDGVFQSQAFHPMLYMGDEKARIYHQMTGETKPLGHFLKENRRRKRREEHR</sequence>
<dbReference type="InterPro" id="IPR052174">
    <property type="entry name" value="Flavoredoxin"/>
</dbReference>
<dbReference type="PANTHER" id="PTHR43567:SF1">
    <property type="entry name" value="FLAVOREDOXIN"/>
    <property type="match status" value="1"/>
</dbReference>
<dbReference type="EMBL" id="JBEPLO010000023">
    <property type="protein sequence ID" value="MET3558790.1"/>
    <property type="molecule type" value="Genomic_DNA"/>
</dbReference>
<dbReference type="Proteomes" id="UP001549122">
    <property type="component" value="Unassembled WGS sequence"/>
</dbReference>
<evidence type="ECO:0000256" key="3">
    <source>
        <dbReference type="ARBA" id="ARBA00038054"/>
    </source>
</evidence>
<evidence type="ECO:0000256" key="2">
    <source>
        <dbReference type="ARBA" id="ARBA00022630"/>
    </source>
</evidence>
<dbReference type="PANTHER" id="PTHR43567">
    <property type="entry name" value="FLAVOREDOXIN-RELATED-RELATED"/>
    <property type="match status" value="1"/>
</dbReference>
<feature type="domain" description="Flavin reductase like" evidence="4">
    <location>
        <begin position="30"/>
        <end position="158"/>
    </location>
</feature>
<accession>A0ABV2FJN1</accession>
<comment type="cofactor">
    <cofactor evidence="1">
        <name>FMN</name>
        <dbReference type="ChEBI" id="CHEBI:58210"/>
    </cofactor>
</comment>
<dbReference type="SUPFAM" id="SSF50475">
    <property type="entry name" value="FMN-binding split barrel"/>
    <property type="match status" value="1"/>
</dbReference>
<evidence type="ECO:0000256" key="1">
    <source>
        <dbReference type="ARBA" id="ARBA00001917"/>
    </source>
</evidence>
<dbReference type="RefSeq" id="WP_354365911.1">
    <property type="nucleotide sequence ID" value="NZ_JBEPLO010000023.1"/>
</dbReference>
<organism evidence="5 6">
    <name type="scientific">Streptococcus rupicaprae</name>
    <dbReference type="NCBI Taxonomy" id="759619"/>
    <lineage>
        <taxon>Bacteria</taxon>
        <taxon>Bacillati</taxon>
        <taxon>Bacillota</taxon>
        <taxon>Bacilli</taxon>
        <taxon>Lactobacillales</taxon>
        <taxon>Streptococcaceae</taxon>
        <taxon>Streptococcus</taxon>
    </lineage>
</organism>
<name>A0ABV2FJN1_9STRE</name>
<dbReference type="Gene3D" id="2.30.110.10">
    <property type="entry name" value="Electron Transport, Fmn-binding Protein, Chain A"/>
    <property type="match status" value="1"/>
</dbReference>
<reference evidence="5 6" key="1">
    <citation type="submission" date="2024-06" db="EMBL/GenBank/DDBJ databases">
        <title>Genomic Encyclopedia of Type Strains, Phase IV (KMG-IV): sequencing the most valuable type-strain genomes for metagenomic binning, comparative biology and taxonomic classification.</title>
        <authorList>
            <person name="Goeker M."/>
        </authorList>
    </citation>
    <scope>NUCLEOTIDE SEQUENCE [LARGE SCALE GENOMIC DNA]</scope>
    <source>
        <strain evidence="5 6">DSM 28303</strain>
    </source>
</reference>
<keyword evidence="2" id="KW-0285">Flavoprotein</keyword>
<comment type="similarity">
    <text evidence="3">Belongs to the flavoredoxin family.</text>
</comment>
<comment type="caution">
    <text evidence="5">The sequence shown here is derived from an EMBL/GenBank/DDBJ whole genome shotgun (WGS) entry which is preliminary data.</text>
</comment>
<evidence type="ECO:0000313" key="5">
    <source>
        <dbReference type="EMBL" id="MET3558790.1"/>
    </source>
</evidence>
<gene>
    <name evidence="5" type="ORF">ABID29_001918</name>
</gene>
<protein>
    <submittedName>
        <fullName evidence="5">Flavin reductase (DIM6/NTAB) family NADH-FMN oxidoreductase RutF</fullName>
    </submittedName>
</protein>
<dbReference type="Pfam" id="PF01613">
    <property type="entry name" value="Flavin_Reduct"/>
    <property type="match status" value="1"/>
</dbReference>
<evidence type="ECO:0000259" key="4">
    <source>
        <dbReference type="Pfam" id="PF01613"/>
    </source>
</evidence>
<dbReference type="InterPro" id="IPR002563">
    <property type="entry name" value="Flavin_Rdtase-like_dom"/>
</dbReference>